<evidence type="ECO:0000313" key="2">
    <source>
        <dbReference type="Proteomes" id="UP000030848"/>
    </source>
</evidence>
<dbReference type="Proteomes" id="UP000030848">
    <property type="component" value="Unassembled WGS sequence"/>
</dbReference>
<sequence length="60" mass="6466">MLALELTAGGLGLLMAAYWWTNLPLQQLEPLFAVPKSAADRIIDYLGPSLALQPAHGSPY</sequence>
<protein>
    <submittedName>
        <fullName evidence="1">Transposase IS112</fullName>
    </submittedName>
</protein>
<name>A0A837D9W8_9PSEU</name>
<dbReference type="EMBL" id="JRZE01000006">
    <property type="protein sequence ID" value="KHF42576.1"/>
    <property type="molecule type" value="Genomic_DNA"/>
</dbReference>
<gene>
    <name evidence="1" type="ORF">MINT15_27780</name>
</gene>
<comment type="caution">
    <text evidence="1">The sequence shown here is derived from an EMBL/GenBank/DDBJ whole genome shotgun (WGS) entry which is preliminary data.</text>
</comment>
<dbReference type="AlphaFoldDB" id="A0A837D9W8"/>
<evidence type="ECO:0000313" key="1">
    <source>
        <dbReference type="EMBL" id="KHF42576.1"/>
    </source>
</evidence>
<organism evidence="1 2">
    <name type="scientific">Saccharomonospora viridis</name>
    <dbReference type="NCBI Taxonomy" id="1852"/>
    <lineage>
        <taxon>Bacteria</taxon>
        <taxon>Bacillati</taxon>
        <taxon>Actinomycetota</taxon>
        <taxon>Actinomycetes</taxon>
        <taxon>Pseudonocardiales</taxon>
        <taxon>Pseudonocardiaceae</taxon>
        <taxon>Saccharomonospora</taxon>
    </lineage>
</organism>
<reference evidence="1 2" key="1">
    <citation type="submission" date="2014-10" db="EMBL/GenBank/DDBJ databases">
        <title>Genome sequence of Micropolyspora internatus JCM3315.</title>
        <authorList>
            <person name="Shin S.-K."/>
            <person name="Yi H."/>
        </authorList>
    </citation>
    <scope>NUCLEOTIDE SEQUENCE [LARGE SCALE GENOMIC DNA]</scope>
    <source>
        <strain evidence="1 2">JCM 3315</strain>
    </source>
</reference>
<accession>A0A837D9W8</accession>
<proteinExistence type="predicted"/>